<feature type="binding site" evidence="13">
    <location>
        <position position="323"/>
    </location>
    <ligand>
        <name>FAD</name>
        <dbReference type="ChEBI" id="CHEBI:57692"/>
    </ligand>
</feature>
<keyword evidence="17" id="KW-1185">Reference proteome</keyword>
<dbReference type="KEGG" id="hdi:HDIA_1291"/>
<feature type="binding site" evidence="13">
    <location>
        <position position="281"/>
    </location>
    <ligand>
        <name>NAD(+)</name>
        <dbReference type="ChEBI" id="CHEBI:57540"/>
    </ligand>
</feature>
<dbReference type="InterPro" id="IPR001100">
    <property type="entry name" value="Pyr_nuc-diS_OxRdtase"/>
</dbReference>
<dbReference type="SUPFAM" id="SSF55424">
    <property type="entry name" value="FAD/NAD-linked reductases, dimerisation (C-terminal) domain"/>
    <property type="match status" value="1"/>
</dbReference>
<organism evidence="16 17">
    <name type="scientific">Hartmannibacter diazotrophicus</name>
    <dbReference type="NCBI Taxonomy" id="1482074"/>
    <lineage>
        <taxon>Bacteria</taxon>
        <taxon>Pseudomonadati</taxon>
        <taxon>Pseudomonadota</taxon>
        <taxon>Alphaproteobacteria</taxon>
        <taxon>Hyphomicrobiales</taxon>
        <taxon>Pleomorphomonadaceae</taxon>
        <taxon>Hartmannibacter</taxon>
    </lineage>
</organism>
<evidence type="ECO:0000256" key="3">
    <source>
        <dbReference type="ARBA" id="ARBA00007532"/>
    </source>
</evidence>
<dbReference type="EMBL" id="LT960614">
    <property type="protein sequence ID" value="SON54832.1"/>
    <property type="molecule type" value="Genomic_DNA"/>
</dbReference>
<dbReference type="GO" id="GO:0003957">
    <property type="term" value="F:NAD(P)+ transhydrogenase (Si-specific) activity"/>
    <property type="evidence" value="ECO:0007669"/>
    <property type="project" value="UniProtKB-EC"/>
</dbReference>
<comment type="similarity">
    <text evidence="3">Belongs to the class-I pyridine nucleotide-disulfide oxidoreductase family.</text>
</comment>
<feature type="domain" description="FAD/NAD(P)-binding" evidence="15">
    <location>
        <begin position="17"/>
        <end position="338"/>
    </location>
</feature>
<feature type="domain" description="Pyridine nucleotide-disulphide oxidoreductase dimerisation" evidence="14">
    <location>
        <begin position="358"/>
        <end position="463"/>
    </location>
</feature>
<evidence type="ECO:0000256" key="11">
    <source>
        <dbReference type="ARBA" id="ARBA00023027"/>
    </source>
</evidence>
<evidence type="ECO:0000256" key="12">
    <source>
        <dbReference type="ARBA" id="ARBA00031183"/>
    </source>
</evidence>
<keyword evidence="11 13" id="KW-0520">NAD</keyword>
<evidence type="ECO:0000256" key="6">
    <source>
        <dbReference type="ARBA" id="ARBA00022490"/>
    </source>
</evidence>
<dbReference type="Pfam" id="PF02852">
    <property type="entry name" value="Pyr_redox_dim"/>
    <property type="match status" value="1"/>
</dbReference>
<evidence type="ECO:0000256" key="9">
    <source>
        <dbReference type="ARBA" id="ARBA00022857"/>
    </source>
</evidence>
<dbReference type="Gene3D" id="3.50.50.60">
    <property type="entry name" value="FAD/NAD(P)-binding domain"/>
    <property type="match status" value="2"/>
</dbReference>
<evidence type="ECO:0000256" key="10">
    <source>
        <dbReference type="ARBA" id="ARBA00023002"/>
    </source>
</evidence>
<keyword evidence="6" id="KW-0963">Cytoplasm</keyword>
<dbReference type="EC" id="1.6.1.1" evidence="4"/>
<dbReference type="PIRSF" id="PIRSF000350">
    <property type="entry name" value="Mercury_reductase_MerA"/>
    <property type="match status" value="1"/>
</dbReference>
<sequence length="485" mass="53287">MLGCLTQKEVRDTMQTYDMIVIGSGPAGRRAAVQSAKLGKKTLVVEKGRRVGGVSVHTGTIPSKTLRETVLNLTGYRERGFYGRAYRVKKDIQSDDLLQRLYKTLDHEVDVLEHQFARNAVETTWGTARFVGPNRVEVTSETGERMEYGAKNVLIAVGTRPFRPEYVPFNGTNVLDSDEIIEIGRLPRTLTVIGAGVIGVEYATIFSALDVKVTLIEPRNSFLDFIDRELIDEFTHELRDRGMAIRLGDKVESIAMADGHPVCTLTGGRLVRSEALLFAAGRVGAIETLNLESVGLAVDHRGRLKVDPKTFETEVPGIYAAGDVIGFPSLASTSMEQGRVAACHAFKMPLPPAPEYFPYGIYAVPEISTVGMTEEEVRQRGIPYECGIARFRETSRGHIMGLNTGMMKMIFSLKTRRLLGVHIVGEGATELIHIGQAVLNLKGTIDYFIENTFNYPTLAEAYKIAGLDAWNRMAGASVVEPATTA</sequence>
<dbReference type="Proteomes" id="UP000223606">
    <property type="component" value="Chromosome 1"/>
</dbReference>
<dbReference type="Gene3D" id="3.30.390.30">
    <property type="match status" value="1"/>
</dbReference>
<dbReference type="InterPro" id="IPR004099">
    <property type="entry name" value="Pyr_nucl-diS_OxRdtase_dimer"/>
</dbReference>
<dbReference type="FunFam" id="3.30.390.30:FF:000001">
    <property type="entry name" value="Dihydrolipoyl dehydrogenase"/>
    <property type="match status" value="1"/>
</dbReference>
<evidence type="ECO:0000259" key="15">
    <source>
        <dbReference type="Pfam" id="PF07992"/>
    </source>
</evidence>
<dbReference type="InterPro" id="IPR050151">
    <property type="entry name" value="Class-I_Pyr_Nuc-Dis_Oxidored"/>
</dbReference>
<accession>A0A2C9D3F4</accession>
<dbReference type="InterPro" id="IPR036188">
    <property type="entry name" value="FAD/NAD-bd_sf"/>
</dbReference>
<comment type="cofactor">
    <cofactor evidence="13">
        <name>FAD</name>
        <dbReference type="ChEBI" id="CHEBI:57692"/>
    </cofactor>
    <text evidence="13">Binds 1 FAD per subunit.</text>
</comment>
<dbReference type="InterPro" id="IPR016156">
    <property type="entry name" value="FAD/NAD-linked_Rdtase_dimer_sf"/>
</dbReference>
<evidence type="ECO:0000259" key="14">
    <source>
        <dbReference type="Pfam" id="PF02852"/>
    </source>
</evidence>
<evidence type="ECO:0000256" key="8">
    <source>
        <dbReference type="ARBA" id="ARBA00022827"/>
    </source>
</evidence>
<evidence type="ECO:0000256" key="2">
    <source>
        <dbReference type="ARBA" id="ARBA00004496"/>
    </source>
</evidence>
<keyword evidence="10 16" id="KW-0560">Oxidoreductase</keyword>
<keyword evidence="8 13" id="KW-0274">FAD</keyword>
<feature type="binding site" evidence="13">
    <location>
        <begin position="194"/>
        <end position="201"/>
    </location>
    <ligand>
        <name>NAD(+)</name>
        <dbReference type="ChEBI" id="CHEBI:57540"/>
    </ligand>
</feature>
<dbReference type="GO" id="GO:0004148">
    <property type="term" value="F:dihydrolipoyl dehydrogenase (NADH) activity"/>
    <property type="evidence" value="ECO:0007669"/>
    <property type="project" value="TreeGrafter"/>
</dbReference>
<feature type="binding site" evidence="13">
    <location>
        <position position="64"/>
    </location>
    <ligand>
        <name>FAD</name>
        <dbReference type="ChEBI" id="CHEBI:57692"/>
    </ligand>
</feature>
<comment type="subcellular location">
    <subcellularLocation>
        <location evidence="2">Cytoplasm</location>
    </subcellularLocation>
</comment>
<keyword evidence="9" id="KW-0521">NADP</keyword>
<name>A0A2C9D3F4_9HYPH</name>
<dbReference type="GO" id="GO:0006103">
    <property type="term" value="P:2-oxoglutarate metabolic process"/>
    <property type="evidence" value="ECO:0007669"/>
    <property type="project" value="TreeGrafter"/>
</dbReference>
<proteinExistence type="inferred from homology"/>
<evidence type="ECO:0000256" key="7">
    <source>
        <dbReference type="ARBA" id="ARBA00022630"/>
    </source>
</evidence>
<evidence type="ECO:0000256" key="5">
    <source>
        <dbReference type="ARBA" id="ARBA00016603"/>
    </source>
</evidence>
<dbReference type="PRINTS" id="PR00411">
    <property type="entry name" value="PNDRDTASEI"/>
</dbReference>
<evidence type="ECO:0000256" key="13">
    <source>
        <dbReference type="PIRSR" id="PIRSR000350-3"/>
    </source>
</evidence>
<reference evidence="17" key="1">
    <citation type="submission" date="2017-09" db="EMBL/GenBank/DDBJ databases">
        <title>Genome sequence of Nannocystis excedens DSM 71.</title>
        <authorList>
            <person name="Blom J."/>
        </authorList>
    </citation>
    <scope>NUCLEOTIDE SEQUENCE [LARGE SCALE GENOMIC DNA]</scope>
    <source>
        <strain evidence="17">type strain: E19</strain>
    </source>
</reference>
<feature type="binding site" evidence="13">
    <location>
        <position position="217"/>
    </location>
    <ligand>
        <name>NAD(+)</name>
        <dbReference type="ChEBI" id="CHEBI:57540"/>
    </ligand>
</feature>
<dbReference type="NCBIfam" id="NF003585">
    <property type="entry name" value="PRK05249.1"/>
    <property type="match status" value="1"/>
</dbReference>
<dbReference type="PANTHER" id="PTHR22912:SF93">
    <property type="entry name" value="SOLUBLE PYRIDINE NUCLEOTIDE TRANSHYDROGENASE"/>
    <property type="match status" value="1"/>
</dbReference>
<evidence type="ECO:0000313" key="17">
    <source>
        <dbReference type="Proteomes" id="UP000223606"/>
    </source>
</evidence>
<keyword evidence="13" id="KW-0547">Nucleotide-binding</keyword>
<dbReference type="PANTHER" id="PTHR22912">
    <property type="entry name" value="DISULFIDE OXIDOREDUCTASE"/>
    <property type="match status" value="1"/>
</dbReference>
<dbReference type="AlphaFoldDB" id="A0A2C9D3F4"/>
<comment type="function">
    <text evidence="1">Conversion of NADPH, generated by peripheral catabolic pathways, to NADH, which can enter the respiratory chain for energy generation.</text>
</comment>
<protein>
    <recommendedName>
        <fullName evidence="5">Soluble pyridine nucleotide transhydrogenase</fullName>
        <ecNumber evidence="4">1.6.1.1</ecNumber>
    </recommendedName>
    <alternativeName>
        <fullName evidence="12">NAD(P)(+) transhydrogenase [B-specific]</fullName>
    </alternativeName>
</protein>
<dbReference type="GO" id="GO:0005829">
    <property type="term" value="C:cytosol"/>
    <property type="evidence" value="ECO:0007669"/>
    <property type="project" value="TreeGrafter"/>
</dbReference>
<dbReference type="Pfam" id="PF07992">
    <property type="entry name" value="Pyr_redox_2"/>
    <property type="match status" value="1"/>
</dbReference>
<dbReference type="InterPro" id="IPR023753">
    <property type="entry name" value="FAD/NAD-binding_dom"/>
</dbReference>
<dbReference type="PRINTS" id="PR00368">
    <property type="entry name" value="FADPNR"/>
</dbReference>
<keyword evidence="7" id="KW-0285">Flavoprotein</keyword>
<gene>
    <name evidence="16" type="primary">sthA</name>
    <name evidence="16" type="ORF">HDIA_1291</name>
</gene>
<dbReference type="GO" id="GO:0050660">
    <property type="term" value="F:flavin adenine dinucleotide binding"/>
    <property type="evidence" value="ECO:0007669"/>
    <property type="project" value="TreeGrafter"/>
</dbReference>
<dbReference type="SUPFAM" id="SSF51905">
    <property type="entry name" value="FAD/NAD(P)-binding domain"/>
    <property type="match status" value="1"/>
</dbReference>
<evidence type="ECO:0000256" key="1">
    <source>
        <dbReference type="ARBA" id="ARBA00002842"/>
    </source>
</evidence>
<evidence type="ECO:0000256" key="4">
    <source>
        <dbReference type="ARBA" id="ARBA00012772"/>
    </source>
</evidence>
<evidence type="ECO:0000313" key="16">
    <source>
        <dbReference type="EMBL" id="SON54832.1"/>
    </source>
</evidence>